<dbReference type="RefSeq" id="WP_109367603.1">
    <property type="nucleotide sequence ID" value="NZ_OOFM01000004.1"/>
</dbReference>
<dbReference type="GO" id="GO:0006508">
    <property type="term" value="P:proteolysis"/>
    <property type="evidence" value="ECO:0007669"/>
    <property type="project" value="UniProtKB-KW"/>
</dbReference>
<reference evidence="6" key="1">
    <citation type="submission" date="2017-12" db="EMBL/GenBank/DDBJ databases">
        <authorList>
            <person name="Diaz M."/>
        </authorList>
    </citation>
    <scope>NUCLEOTIDE SEQUENCE [LARGE SCALE GENOMIC DNA]</scope>
    <source>
        <strain evidence="6">FI11154</strain>
    </source>
</reference>
<dbReference type="InterPro" id="IPR006433">
    <property type="entry name" value="Prohead_protease"/>
</dbReference>
<sequence length="203" mass="22593">MTEIEKRSGSLGVETRADDSKRVLTGYAIIWNSNTTIGDYFVERIAPGAFSGSIGGDILALLHHDSGRVLGRTKSNTLRLKEDTRGLHVEIDVPNTTDGNDLWELVERGDITGMSFGMRVTKQEWDDTGAIPHRTILEAELFEVTATPTPAYEDTHLAKRSLDAWRAEADATIARRRDENRTAAARRIAEKRASFEQRIRGIA</sequence>
<evidence type="ECO:0000313" key="5">
    <source>
        <dbReference type="EMBL" id="SPL63718.1"/>
    </source>
</evidence>
<dbReference type="AlphaFoldDB" id="A0A2P9HI09"/>
<dbReference type="NCBIfam" id="TIGR01543">
    <property type="entry name" value="proheadase_HK97"/>
    <property type="match status" value="1"/>
</dbReference>
<keyword evidence="3" id="KW-0378">Hydrolase</keyword>
<evidence type="ECO:0000256" key="3">
    <source>
        <dbReference type="ARBA" id="ARBA00022801"/>
    </source>
</evidence>
<name>A0A2P9HI09_9HYPH</name>
<proteinExistence type="predicted"/>
<organism evidence="5 6">
    <name type="scientific">Ochrobactrum soli</name>
    <dbReference type="NCBI Taxonomy" id="2448455"/>
    <lineage>
        <taxon>Bacteria</taxon>
        <taxon>Pseudomonadati</taxon>
        <taxon>Pseudomonadota</taxon>
        <taxon>Alphaproteobacteria</taxon>
        <taxon>Hyphomicrobiales</taxon>
        <taxon>Brucellaceae</taxon>
        <taxon>Brucella/Ochrobactrum group</taxon>
        <taxon>Ochrobactrum</taxon>
    </lineage>
</organism>
<evidence type="ECO:0000256" key="1">
    <source>
        <dbReference type="ARBA" id="ARBA00022612"/>
    </source>
</evidence>
<accession>A0A2P9HI09</accession>
<protein>
    <submittedName>
        <fullName evidence="5">Phage head maturation protease</fullName>
    </submittedName>
</protein>
<dbReference type="EMBL" id="OOFM01000004">
    <property type="protein sequence ID" value="SPL63718.1"/>
    <property type="molecule type" value="Genomic_DNA"/>
</dbReference>
<dbReference type="Pfam" id="PF04586">
    <property type="entry name" value="Peptidase_S78"/>
    <property type="match status" value="1"/>
</dbReference>
<feature type="domain" description="Prohead serine protease" evidence="4">
    <location>
        <begin position="14"/>
        <end position="164"/>
    </location>
</feature>
<gene>
    <name evidence="5" type="ORF">OHAE_3650</name>
</gene>
<dbReference type="InterPro" id="IPR054613">
    <property type="entry name" value="Peptidase_S78_dom"/>
</dbReference>
<evidence type="ECO:0000313" key="6">
    <source>
        <dbReference type="Proteomes" id="UP000246073"/>
    </source>
</evidence>
<dbReference type="Proteomes" id="UP000246073">
    <property type="component" value="Unassembled WGS sequence"/>
</dbReference>
<evidence type="ECO:0000259" key="4">
    <source>
        <dbReference type="Pfam" id="PF04586"/>
    </source>
</evidence>
<evidence type="ECO:0000256" key="2">
    <source>
        <dbReference type="ARBA" id="ARBA00022670"/>
    </source>
</evidence>
<keyword evidence="2 5" id="KW-0645">Protease</keyword>
<dbReference type="GO" id="GO:0008233">
    <property type="term" value="F:peptidase activity"/>
    <property type="evidence" value="ECO:0007669"/>
    <property type="project" value="UniProtKB-KW"/>
</dbReference>
<keyword evidence="1" id="KW-1188">Viral release from host cell</keyword>